<keyword evidence="2" id="KW-1185">Reference proteome</keyword>
<sequence length="108" mass="11780">MHSNTAAAKSSTVFRRDHDIQRHSPPSDSFSTPVQLSAPSSRSPSRASSPFVHLPPSDTRPTAPIPSTSIGRRDGENSHAEHAKQTKPAADDEWGAWDEEADEDAHER</sequence>
<comment type="caution">
    <text evidence="1">The sequence shown here is derived from an EMBL/GenBank/DDBJ whole genome shotgun (WGS) entry which is preliminary data.</text>
</comment>
<protein>
    <submittedName>
        <fullName evidence="1">Uncharacterized protein</fullName>
    </submittedName>
</protein>
<gene>
    <name evidence="1" type="ORF">LTS18_013266</name>
</gene>
<dbReference type="EMBL" id="JAWDJW010004075">
    <property type="protein sequence ID" value="KAK3076346.1"/>
    <property type="molecule type" value="Genomic_DNA"/>
</dbReference>
<accession>A0ACC3DI95</accession>
<organism evidence="1 2">
    <name type="scientific">Coniosporium uncinatum</name>
    <dbReference type="NCBI Taxonomy" id="93489"/>
    <lineage>
        <taxon>Eukaryota</taxon>
        <taxon>Fungi</taxon>
        <taxon>Dikarya</taxon>
        <taxon>Ascomycota</taxon>
        <taxon>Pezizomycotina</taxon>
        <taxon>Dothideomycetes</taxon>
        <taxon>Dothideomycetes incertae sedis</taxon>
        <taxon>Coniosporium</taxon>
    </lineage>
</organism>
<dbReference type="Proteomes" id="UP001186974">
    <property type="component" value="Unassembled WGS sequence"/>
</dbReference>
<feature type="non-terminal residue" evidence="1">
    <location>
        <position position="108"/>
    </location>
</feature>
<evidence type="ECO:0000313" key="2">
    <source>
        <dbReference type="Proteomes" id="UP001186974"/>
    </source>
</evidence>
<proteinExistence type="predicted"/>
<reference evidence="1" key="1">
    <citation type="submission" date="2024-09" db="EMBL/GenBank/DDBJ databases">
        <title>Black Yeasts Isolated from many extreme environments.</title>
        <authorList>
            <person name="Coleine C."/>
            <person name="Stajich J.E."/>
            <person name="Selbmann L."/>
        </authorList>
    </citation>
    <scope>NUCLEOTIDE SEQUENCE</scope>
    <source>
        <strain evidence="1">CCFEE 5737</strain>
    </source>
</reference>
<name>A0ACC3DI95_9PEZI</name>
<evidence type="ECO:0000313" key="1">
    <source>
        <dbReference type="EMBL" id="KAK3076346.1"/>
    </source>
</evidence>